<evidence type="ECO:0000256" key="1">
    <source>
        <dbReference type="ARBA" id="ARBA00004651"/>
    </source>
</evidence>
<feature type="transmembrane region" description="Helical" evidence="7">
    <location>
        <begin position="218"/>
        <end position="242"/>
    </location>
</feature>
<organism evidence="9">
    <name type="scientific">marine metagenome</name>
    <dbReference type="NCBI Taxonomy" id="408172"/>
    <lineage>
        <taxon>unclassified sequences</taxon>
        <taxon>metagenomes</taxon>
        <taxon>ecological metagenomes</taxon>
    </lineage>
</organism>
<dbReference type="Pfam" id="PF03176">
    <property type="entry name" value="MMPL"/>
    <property type="match status" value="1"/>
</dbReference>
<sequence>MAYQSQFVRYNYNFSQTVPDSDEDMIFYKNFKKIFGEDGNVFAIGLKDSSIFDLQVFSNYNKYVQRLESIEGVNGVLSLSNLKVLTKDAKNKNFKFENLYNPFPETQNELDSLIILSKRQKFYENKILNDNGAITLLITIDKLILNSSDRNDLMVKLINVSENFSQKNNINLHYAGLPYSRYIMAESVKSELVIFLIISILITSIILFIFFRSWDSVLVPILIIGVVVVWVFGTLSILNYKITLLTGLLPPLIVVIGIPNCVYMLNYYHFSLNKFSSRKKAISHVIKTIGLITLITNLTTAVGFFVLATTDIKVLNEFGIVAGINVIATFFVSIFLLPTIYLILPKPKSKQINYLNYNFLYFLINLFKTISFEHQKKVFVLSGILIVISLYGVFKIKAVSFLIDDVPSESFLMKDMKFFESNFSGIMPLEIIIDTKKKRGVRNLNTLKKIDRLENFLKDKSYISDPISIVSFIKASRQAYYNNNPSFYSLPNSRDKNFILRYLSSGYGDNVENENIS</sequence>
<feature type="transmembrane region" description="Helical" evidence="7">
    <location>
        <begin position="192"/>
        <end position="211"/>
    </location>
</feature>
<evidence type="ECO:0000256" key="2">
    <source>
        <dbReference type="ARBA" id="ARBA00010157"/>
    </source>
</evidence>
<comment type="similarity">
    <text evidence="2">Belongs to the resistance-nodulation-cell division (RND) (TC 2.A.6) family. MmpL subfamily.</text>
</comment>
<protein>
    <recommendedName>
        <fullName evidence="8">SSD domain-containing protein</fullName>
    </recommendedName>
</protein>
<evidence type="ECO:0000256" key="4">
    <source>
        <dbReference type="ARBA" id="ARBA00022692"/>
    </source>
</evidence>
<keyword evidence="5 7" id="KW-1133">Transmembrane helix</keyword>
<accession>A0A382EHM5</accession>
<feature type="non-terminal residue" evidence="9">
    <location>
        <position position="517"/>
    </location>
</feature>
<keyword evidence="6 7" id="KW-0472">Membrane</keyword>
<feature type="transmembrane region" description="Helical" evidence="7">
    <location>
        <begin position="248"/>
        <end position="268"/>
    </location>
</feature>
<dbReference type="AlphaFoldDB" id="A0A382EHM5"/>
<comment type="subcellular location">
    <subcellularLocation>
        <location evidence="1">Cell membrane</location>
        <topology evidence="1">Multi-pass membrane protein</topology>
    </subcellularLocation>
</comment>
<gene>
    <name evidence="9" type="ORF">METZ01_LOCUS203092</name>
</gene>
<keyword evidence="3" id="KW-1003">Cell membrane</keyword>
<evidence type="ECO:0000256" key="7">
    <source>
        <dbReference type="SAM" id="Phobius"/>
    </source>
</evidence>
<evidence type="ECO:0000256" key="5">
    <source>
        <dbReference type="ARBA" id="ARBA00022989"/>
    </source>
</evidence>
<evidence type="ECO:0000256" key="3">
    <source>
        <dbReference type="ARBA" id="ARBA00022475"/>
    </source>
</evidence>
<dbReference type="SUPFAM" id="SSF82866">
    <property type="entry name" value="Multidrug efflux transporter AcrB transmembrane domain"/>
    <property type="match status" value="1"/>
</dbReference>
<feature type="transmembrane region" description="Helical" evidence="7">
    <location>
        <begin position="378"/>
        <end position="394"/>
    </location>
</feature>
<name>A0A382EHM5_9ZZZZ</name>
<reference evidence="9" key="1">
    <citation type="submission" date="2018-05" db="EMBL/GenBank/DDBJ databases">
        <authorList>
            <person name="Lanie J.A."/>
            <person name="Ng W.-L."/>
            <person name="Kazmierczak K.M."/>
            <person name="Andrzejewski T.M."/>
            <person name="Davidsen T.M."/>
            <person name="Wayne K.J."/>
            <person name="Tettelin H."/>
            <person name="Glass J.I."/>
            <person name="Rusch D."/>
            <person name="Podicherti R."/>
            <person name="Tsui H.-C.T."/>
            <person name="Winkler M.E."/>
        </authorList>
    </citation>
    <scope>NUCLEOTIDE SEQUENCE</scope>
</reference>
<dbReference type="InterPro" id="IPR001036">
    <property type="entry name" value="Acrflvin-R"/>
</dbReference>
<evidence type="ECO:0000259" key="8">
    <source>
        <dbReference type="PROSITE" id="PS50156"/>
    </source>
</evidence>
<dbReference type="GO" id="GO:0022857">
    <property type="term" value="F:transmembrane transporter activity"/>
    <property type="evidence" value="ECO:0007669"/>
    <property type="project" value="InterPro"/>
</dbReference>
<dbReference type="GO" id="GO:0005886">
    <property type="term" value="C:plasma membrane"/>
    <property type="evidence" value="ECO:0007669"/>
    <property type="project" value="UniProtKB-SubCell"/>
</dbReference>
<evidence type="ECO:0000256" key="6">
    <source>
        <dbReference type="ARBA" id="ARBA00023136"/>
    </source>
</evidence>
<dbReference type="PANTHER" id="PTHR33406">
    <property type="entry name" value="MEMBRANE PROTEIN MJ1562-RELATED"/>
    <property type="match status" value="1"/>
</dbReference>
<dbReference type="PRINTS" id="PR00702">
    <property type="entry name" value="ACRIFLAVINRP"/>
</dbReference>
<feature type="transmembrane region" description="Helical" evidence="7">
    <location>
        <begin position="320"/>
        <end position="343"/>
    </location>
</feature>
<feature type="transmembrane region" description="Helical" evidence="7">
    <location>
        <begin position="289"/>
        <end position="308"/>
    </location>
</feature>
<dbReference type="InterPro" id="IPR000731">
    <property type="entry name" value="SSD"/>
</dbReference>
<evidence type="ECO:0000313" key="9">
    <source>
        <dbReference type="EMBL" id="SVB50238.1"/>
    </source>
</evidence>
<dbReference type="PROSITE" id="PS50156">
    <property type="entry name" value="SSD"/>
    <property type="match status" value="1"/>
</dbReference>
<dbReference type="InterPro" id="IPR050545">
    <property type="entry name" value="Mycobact_MmpL"/>
</dbReference>
<keyword evidence="4 7" id="KW-0812">Transmembrane</keyword>
<dbReference type="Gene3D" id="1.20.1640.10">
    <property type="entry name" value="Multidrug efflux transporter AcrB transmembrane domain"/>
    <property type="match status" value="1"/>
</dbReference>
<feature type="domain" description="SSD" evidence="8">
    <location>
        <begin position="218"/>
        <end position="343"/>
    </location>
</feature>
<proteinExistence type="inferred from homology"/>
<dbReference type="EMBL" id="UINC01044587">
    <property type="protein sequence ID" value="SVB50238.1"/>
    <property type="molecule type" value="Genomic_DNA"/>
</dbReference>
<dbReference type="InterPro" id="IPR004869">
    <property type="entry name" value="MMPL_dom"/>
</dbReference>
<dbReference type="PANTHER" id="PTHR33406:SF6">
    <property type="entry name" value="MEMBRANE PROTEIN YDGH-RELATED"/>
    <property type="match status" value="1"/>
</dbReference>